<dbReference type="Pfam" id="PF25298">
    <property type="entry name" value="Baculo_FP_2nd"/>
    <property type="match status" value="1"/>
</dbReference>
<dbReference type="Gene3D" id="3.30.40.10">
    <property type="entry name" value="Zinc/RING finger domain, C3HC4 (zinc finger)"/>
    <property type="match status" value="1"/>
</dbReference>
<protein>
    <recommendedName>
        <fullName evidence="1">FP protein C-terminal domain-containing protein</fullName>
    </recommendedName>
</protein>
<sequence>MAGNRKKKSLTGPKCKGNVTKTQNKIQCAGGCKEWFHKSCSGLTDEEFTAFELLRTDEKWCCVTCSINLETSDLEPEESDEPLVPVRSQRLSTATVCFKYVWCKDDNILARKTEGAPVIRIITSGQVDSLKTNV</sequence>
<dbReference type="InterPro" id="IPR057251">
    <property type="entry name" value="FP_C"/>
</dbReference>
<evidence type="ECO:0000313" key="2">
    <source>
        <dbReference type="EMBL" id="CAG9768440.1"/>
    </source>
</evidence>
<accession>A0A9N9MNP9</accession>
<feature type="domain" description="FP protein C-terminal" evidence="1">
    <location>
        <begin position="97"/>
        <end position="128"/>
    </location>
</feature>
<dbReference type="EMBL" id="OU892280">
    <property type="protein sequence ID" value="CAG9768440.1"/>
    <property type="molecule type" value="Genomic_DNA"/>
</dbReference>
<reference evidence="2" key="1">
    <citation type="submission" date="2022-01" db="EMBL/GenBank/DDBJ databases">
        <authorList>
            <person name="King R."/>
        </authorList>
    </citation>
    <scope>NUCLEOTIDE SEQUENCE</scope>
</reference>
<dbReference type="InterPro" id="IPR011011">
    <property type="entry name" value="Znf_FYVE_PHD"/>
</dbReference>
<dbReference type="OrthoDB" id="1678912at2759"/>
<dbReference type="Proteomes" id="UP001152799">
    <property type="component" value="Chromosome 4"/>
</dbReference>
<proteinExistence type="predicted"/>
<dbReference type="AlphaFoldDB" id="A0A9N9MNP9"/>
<dbReference type="InterPro" id="IPR013083">
    <property type="entry name" value="Znf_RING/FYVE/PHD"/>
</dbReference>
<organism evidence="2 3">
    <name type="scientific">Ceutorhynchus assimilis</name>
    <name type="common">cabbage seed weevil</name>
    <dbReference type="NCBI Taxonomy" id="467358"/>
    <lineage>
        <taxon>Eukaryota</taxon>
        <taxon>Metazoa</taxon>
        <taxon>Ecdysozoa</taxon>
        <taxon>Arthropoda</taxon>
        <taxon>Hexapoda</taxon>
        <taxon>Insecta</taxon>
        <taxon>Pterygota</taxon>
        <taxon>Neoptera</taxon>
        <taxon>Endopterygota</taxon>
        <taxon>Coleoptera</taxon>
        <taxon>Polyphaga</taxon>
        <taxon>Cucujiformia</taxon>
        <taxon>Curculionidae</taxon>
        <taxon>Ceutorhynchinae</taxon>
        <taxon>Ceutorhynchus</taxon>
    </lineage>
</organism>
<gene>
    <name evidence="2" type="ORF">CEUTPL_LOCUS8978</name>
</gene>
<evidence type="ECO:0000313" key="3">
    <source>
        <dbReference type="Proteomes" id="UP001152799"/>
    </source>
</evidence>
<dbReference type="SUPFAM" id="SSF57903">
    <property type="entry name" value="FYVE/PHD zinc finger"/>
    <property type="match status" value="1"/>
</dbReference>
<name>A0A9N9MNP9_9CUCU</name>
<keyword evidence="3" id="KW-1185">Reference proteome</keyword>
<evidence type="ECO:0000259" key="1">
    <source>
        <dbReference type="Pfam" id="PF25298"/>
    </source>
</evidence>